<evidence type="ECO:0008006" key="4">
    <source>
        <dbReference type="Google" id="ProtNLM"/>
    </source>
</evidence>
<dbReference type="InterPro" id="IPR025566">
    <property type="entry name" value="DUF4331"/>
</dbReference>
<proteinExistence type="predicted"/>
<feature type="transmembrane region" description="Helical" evidence="1">
    <location>
        <begin position="510"/>
        <end position="531"/>
    </location>
</feature>
<keyword evidence="1" id="KW-0812">Transmembrane</keyword>
<dbReference type="Pfam" id="PF14224">
    <property type="entry name" value="DUF4331"/>
    <property type="match status" value="1"/>
</dbReference>
<reference evidence="2" key="1">
    <citation type="submission" date="2021-01" db="EMBL/GenBank/DDBJ databases">
        <title>Whole genome shotgun sequence of Actinoplanes tereljensis NBRC 105297.</title>
        <authorList>
            <person name="Komaki H."/>
            <person name="Tamura T."/>
        </authorList>
    </citation>
    <scope>NUCLEOTIDE SEQUENCE</scope>
    <source>
        <strain evidence="2">NBRC 105297</strain>
    </source>
</reference>
<comment type="caution">
    <text evidence="2">The sequence shown here is derived from an EMBL/GenBank/DDBJ whole genome shotgun (WGS) entry which is preliminary data.</text>
</comment>
<evidence type="ECO:0000313" key="2">
    <source>
        <dbReference type="EMBL" id="GIF25112.1"/>
    </source>
</evidence>
<protein>
    <recommendedName>
        <fullName evidence="4">DUF4331 domain-containing protein</fullName>
    </recommendedName>
</protein>
<evidence type="ECO:0000256" key="1">
    <source>
        <dbReference type="SAM" id="Phobius"/>
    </source>
</evidence>
<evidence type="ECO:0000313" key="3">
    <source>
        <dbReference type="Proteomes" id="UP000623608"/>
    </source>
</evidence>
<dbReference type="EMBL" id="BOMY01000050">
    <property type="protein sequence ID" value="GIF25112.1"/>
    <property type="molecule type" value="Genomic_DNA"/>
</dbReference>
<organism evidence="2 3">
    <name type="scientific">Paractinoplanes tereljensis</name>
    <dbReference type="NCBI Taxonomy" id="571912"/>
    <lineage>
        <taxon>Bacteria</taxon>
        <taxon>Bacillati</taxon>
        <taxon>Actinomycetota</taxon>
        <taxon>Actinomycetes</taxon>
        <taxon>Micromonosporales</taxon>
        <taxon>Micromonosporaceae</taxon>
        <taxon>Paractinoplanes</taxon>
    </lineage>
</organism>
<dbReference type="RefSeq" id="WP_203812933.1">
    <property type="nucleotide sequence ID" value="NZ_BOMY01000050.1"/>
</dbReference>
<dbReference type="Proteomes" id="UP000623608">
    <property type="component" value="Unassembled WGS sequence"/>
</dbReference>
<keyword evidence="1" id="KW-0472">Membrane</keyword>
<keyword evidence="1" id="KW-1133">Transmembrane helix</keyword>
<gene>
    <name evidence="2" type="ORF">Ate02nite_78420</name>
</gene>
<sequence length="550" mass="58377">MTLSKRLAATLGVGALLAGTVYGLGPGTATASSHREAPLIAADPAVDNTDLYAFVSPERPGYLTFIANWQPFEEPNGGPNFFPFATDATYLIKVDNDGDAKPDAVFRWKFQNIDKRGTGTFLYNNGPVTSLDDENLLFRQTYTLESSFNGEPFKTRAQGVPVVPSRVGRASMPDYGKLRDQATRTLPGGWKTFAGQADDPFFLDLQVFDLLYGGDLSETGTDTLAGYNVNTIALQVPFSDVALRGDATRNPVVGIWTTTERDRIRAADGSSAGGGKVQVSRLGNPLVNEVVVPAGLKDTFNATPPERDAKIPALVKRVTNPEVPQLLQQIYQIPAPATPRNDLVEIFLTGITTKAGGPIKADLNSQLNNADVRAGKFQPSEQLRLNLSVPVTGQPNRLGVLGGDLQGFPNGRRLTDDVVDIELQALVGAAQTGKLVDALAAGDGVDANNTGFGDRFPYLALPNAVAVNSQGGVAPAPTATSTDPVGAGLPATSQSLAASETTDTWMTKPVAYATGATGFGALILAFGLFAFMRRRRRPRVVADPDQTLPM</sequence>
<dbReference type="AlphaFoldDB" id="A0A919NWR2"/>
<keyword evidence="3" id="KW-1185">Reference proteome</keyword>
<name>A0A919NWR2_9ACTN</name>
<accession>A0A919NWR2</accession>